<evidence type="ECO:0000313" key="5">
    <source>
        <dbReference type="Proteomes" id="UP000193827"/>
    </source>
</evidence>
<proteinExistence type="predicted"/>
<keyword evidence="5" id="KW-1185">Reference proteome</keyword>
<feature type="modified residue" description="4-aspartylphosphate" evidence="2">
    <location>
        <position position="72"/>
    </location>
</feature>
<dbReference type="RefSeq" id="WP_085892890.1">
    <property type="nucleotide sequence ID" value="NZ_FWFL01000006.1"/>
</dbReference>
<dbReference type="AlphaFoldDB" id="A0A1Y5T0L3"/>
<reference evidence="4 5" key="1">
    <citation type="submission" date="2017-03" db="EMBL/GenBank/DDBJ databases">
        <authorList>
            <person name="Afonso C.L."/>
            <person name="Miller P.J."/>
            <person name="Scott M.A."/>
            <person name="Spackman E."/>
            <person name="Goraichik I."/>
            <person name="Dimitrov K.M."/>
            <person name="Suarez D.L."/>
            <person name="Swayne D.E."/>
        </authorList>
    </citation>
    <scope>NUCLEOTIDE SEQUENCE [LARGE SCALE GENOMIC DNA]</scope>
    <source>
        <strain evidence="4 5">CECT 8287</strain>
    </source>
</reference>
<sequence length="238" mass="25817">MDEFEGLSPLRMPTRNRPLLGLTVLAVEDSRFSCEALRLMCLRSGARIRRADCLRAARRHLQVYRPSVAIVDLGLPDGPGVELIKELDHATPRVEVILGVSGDDDSEARAMAAGADDFLPKPLTNLAAFQHKILSLLPVERQPIGPRIVSHESIDPDPIAYLDDMAHVANLLDGQNDGAILDYASQFLSGVARSAKDAPLADAASELARCRKGNGAVKAHLTVVTNLIHQRLSKRLAI</sequence>
<dbReference type="InterPro" id="IPR011006">
    <property type="entry name" value="CheY-like_superfamily"/>
</dbReference>
<feature type="domain" description="Response regulatory" evidence="3">
    <location>
        <begin position="23"/>
        <end position="136"/>
    </location>
</feature>
<dbReference type="PROSITE" id="PS50110">
    <property type="entry name" value="RESPONSE_REGULATORY"/>
    <property type="match status" value="1"/>
</dbReference>
<dbReference type="Gene3D" id="3.40.50.2300">
    <property type="match status" value="1"/>
</dbReference>
<evidence type="ECO:0000256" key="2">
    <source>
        <dbReference type="PROSITE-ProRule" id="PRU00169"/>
    </source>
</evidence>
<dbReference type="CDD" id="cd00156">
    <property type="entry name" value="REC"/>
    <property type="match status" value="1"/>
</dbReference>
<keyword evidence="1 2" id="KW-0597">Phosphoprotein</keyword>
<dbReference type="EMBL" id="FWFL01000006">
    <property type="protein sequence ID" value="SLN50993.1"/>
    <property type="molecule type" value="Genomic_DNA"/>
</dbReference>
<dbReference type="Proteomes" id="UP000193827">
    <property type="component" value="Unassembled WGS sequence"/>
</dbReference>
<dbReference type="SMART" id="SM00448">
    <property type="entry name" value="REC"/>
    <property type="match status" value="1"/>
</dbReference>
<dbReference type="Pfam" id="PF00072">
    <property type="entry name" value="Response_reg"/>
    <property type="match status" value="1"/>
</dbReference>
<dbReference type="OrthoDB" id="7831674at2"/>
<protein>
    <submittedName>
        <fullName evidence="4">KDP operon transcriptional regulatory protein KdpE</fullName>
    </submittedName>
</protein>
<dbReference type="InterPro" id="IPR050595">
    <property type="entry name" value="Bact_response_regulator"/>
</dbReference>
<evidence type="ECO:0000313" key="4">
    <source>
        <dbReference type="EMBL" id="SLN50993.1"/>
    </source>
</evidence>
<evidence type="ECO:0000259" key="3">
    <source>
        <dbReference type="PROSITE" id="PS50110"/>
    </source>
</evidence>
<dbReference type="PANTHER" id="PTHR44591">
    <property type="entry name" value="STRESS RESPONSE REGULATOR PROTEIN 1"/>
    <property type="match status" value="1"/>
</dbReference>
<dbReference type="PANTHER" id="PTHR44591:SF23">
    <property type="entry name" value="CHEY SUBFAMILY"/>
    <property type="match status" value="1"/>
</dbReference>
<accession>A0A1Y5T0L3</accession>
<name>A0A1Y5T0L3_9RHOB</name>
<dbReference type="InterPro" id="IPR001789">
    <property type="entry name" value="Sig_transdc_resp-reg_receiver"/>
</dbReference>
<evidence type="ECO:0000256" key="1">
    <source>
        <dbReference type="ARBA" id="ARBA00022553"/>
    </source>
</evidence>
<gene>
    <name evidence="4" type="primary">kdpE</name>
    <name evidence="4" type="ORF">PEL8287_02676</name>
</gene>
<organism evidence="4 5">
    <name type="scientific">Roseovarius litorisediminis</name>
    <dbReference type="NCBI Taxonomy" id="1312363"/>
    <lineage>
        <taxon>Bacteria</taxon>
        <taxon>Pseudomonadati</taxon>
        <taxon>Pseudomonadota</taxon>
        <taxon>Alphaproteobacteria</taxon>
        <taxon>Rhodobacterales</taxon>
        <taxon>Roseobacteraceae</taxon>
        <taxon>Roseovarius</taxon>
    </lineage>
</organism>
<dbReference type="GO" id="GO:0000160">
    <property type="term" value="P:phosphorelay signal transduction system"/>
    <property type="evidence" value="ECO:0007669"/>
    <property type="project" value="InterPro"/>
</dbReference>
<dbReference type="SUPFAM" id="SSF52172">
    <property type="entry name" value="CheY-like"/>
    <property type="match status" value="1"/>
</dbReference>